<dbReference type="RefSeq" id="WP_380027085.1">
    <property type="nucleotide sequence ID" value="NZ_JBHSHC010000115.1"/>
</dbReference>
<name>A0ABV9Q4B0_9BACL</name>
<dbReference type="PANTHER" id="PTHR30383:SF27">
    <property type="entry name" value="SPORE GERMINATION LIPASE LIPC"/>
    <property type="match status" value="1"/>
</dbReference>
<dbReference type="EMBL" id="JBHSHC010000115">
    <property type="protein sequence ID" value="MFC4769030.1"/>
    <property type="molecule type" value="Genomic_DNA"/>
</dbReference>
<dbReference type="InterPro" id="IPR051532">
    <property type="entry name" value="Ester_Hydrolysis_Enzymes"/>
</dbReference>
<protein>
    <submittedName>
        <fullName evidence="4">GDSL-type esterase/lipase family protein</fullName>
    </submittedName>
</protein>
<keyword evidence="2" id="KW-0732">Signal</keyword>
<dbReference type="Pfam" id="PF13472">
    <property type="entry name" value="Lipase_GDSL_2"/>
    <property type="match status" value="1"/>
</dbReference>
<feature type="region of interest" description="Disordered" evidence="1">
    <location>
        <begin position="34"/>
        <end position="65"/>
    </location>
</feature>
<evidence type="ECO:0000259" key="3">
    <source>
        <dbReference type="Pfam" id="PF13472"/>
    </source>
</evidence>
<evidence type="ECO:0000256" key="2">
    <source>
        <dbReference type="SAM" id="SignalP"/>
    </source>
</evidence>
<dbReference type="InterPro" id="IPR013830">
    <property type="entry name" value="SGNH_hydro"/>
</dbReference>
<accession>A0ABV9Q4B0</accession>
<dbReference type="PANTHER" id="PTHR30383">
    <property type="entry name" value="THIOESTERASE 1/PROTEASE 1/LYSOPHOSPHOLIPASE L1"/>
    <property type="match status" value="1"/>
</dbReference>
<evidence type="ECO:0000313" key="4">
    <source>
        <dbReference type="EMBL" id="MFC4769030.1"/>
    </source>
</evidence>
<dbReference type="Gene3D" id="3.40.50.1110">
    <property type="entry name" value="SGNH hydrolase"/>
    <property type="match status" value="1"/>
</dbReference>
<organism evidence="4 5">
    <name type="scientific">Effusibacillus consociatus</name>
    <dbReference type="NCBI Taxonomy" id="1117041"/>
    <lineage>
        <taxon>Bacteria</taxon>
        <taxon>Bacillati</taxon>
        <taxon>Bacillota</taxon>
        <taxon>Bacilli</taxon>
        <taxon>Bacillales</taxon>
        <taxon>Alicyclobacillaceae</taxon>
        <taxon>Effusibacillus</taxon>
    </lineage>
</organism>
<dbReference type="Proteomes" id="UP001596002">
    <property type="component" value="Unassembled WGS sequence"/>
</dbReference>
<feature type="chain" id="PRO_5045574119" evidence="2">
    <location>
        <begin position="30"/>
        <end position="278"/>
    </location>
</feature>
<evidence type="ECO:0000256" key="1">
    <source>
        <dbReference type="SAM" id="MobiDB-lite"/>
    </source>
</evidence>
<keyword evidence="5" id="KW-1185">Reference proteome</keyword>
<gene>
    <name evidence="4" type="ORF">ACFO8Q_16970</name>
</gene>
<comment type="caution">
    <text evidence="4">The sequence shown here is derived from an EMBL/GenBank/DDBJ whole genome shotgun (WGS) entry which is preliminary data.</text>
</comment>
<evidence type="ECO:0000313" key="5">
    <source>
        <dbReference type="Proteomes" id="UP001596002"/>
    </source>
</evidence>
<sequence length="278" mass="30370">MQRGKTIWYTIAVTSVASLLLLSSGAILAFQNGPTSATENSGPHRQDSPAAQQMNPVKEESIPAASPADVKGDYRIVALGDSLTRGAGDETGQGYVGYLTTELQKMTKNKVITTNLGINGMKAPELLQYIQSPEVQKEIKAAHLITLSIGGNDLVRGAGPVTTTPNPGLAKQTQDQFLNTLDQILKEIRSQNEQSPILFVGLYNPFPLSDDQQKTALRILEEWNSKTSQVLSKYQHTLLVPTQDLFTWNSSKFLAADNFHPNGQGYKAIAMRMLQDLK</sequence>
<proteinExistence type="predicted"/>
<reference evidence="5" key="1">
    <citation type="journal article" date="2019" name="Int. J. Syst. Evol. Microbiol.">
        <title>The Global Catalogue of Microorganisms (GCM) 10K type strain sequencing project: providing services to taxonomists for standard genome sequencing and annotation.</title>
        <authorList>
            <consortium name="The Broad Institute Genomics Platform"/>
            <consortium name="The Broad Institute Genome Sequencing Center for Infectious Disease"/>
            <person name="Wu L."/>
            <person name="Ma J."/>
        </authorList>
    </citation>
    <scope>NUCLEOTIDE SEQUENCE [LARGE SCALE GENOMIC DNA]</scope>
    <source>
        <strain evidence="5">WYCCWR 12678</strain>
    </source>
</reference>
<dbReference type="InterPro" id="IPR036514">
    <property type="entry name" value="SGNH_hydro_sf"/>
</dbReference>
<feature type="signal peptide" evidence="2">
    <location>
        <begin position="1"/>
        <end position="29"/>
    </location>
</feature>
<dbReference type="SUPFAM" id="SSF52266">
    <property type="entry name" value="SGNH hydrolase"/>
    <property type="match status" value="1"/>
</dbReference>
<feature type="domain" description="SGNH hydrolase-type esterase" evidence="3">
    <location>
        <begin position="78"/>
        <end position="268"/>
    </location>
</feature>